<sequence length="822" mass="92255">MFTTFSLKEALEATVSQKPLDSSILIDISQKLAEGYKDGFYLKEMSRIFKLLWFIETQYARFFRQNKKENQTHCVQALSILLEHLARPVITFRMDDEAMFVNETLAVYENILTILPNQHLRSSALIAIKSLVLQAKLGQEDPAAPEPFFIGIDDDGPKEQEPMLSGLLSATKSLKMNTQTQPTKTKIMKTVTSAIPSSDDPTEGILVRSPTANFCRRILVEAPIIETLKRMMRVEDIHEKDGNQLIASSQLTGFQPDSVPWDVVEIMAEITQNKYFARAIATPRLLAHSLRMLQLTVDNAENARVICGLIWNLVEIIAEVGADGVGIWAGEGREADEEGNIDIEEDNIANEDLVDEEFAQRYDHVSDLHQLTLLRIHAPQLRLINYPLLCQIMFSIVRRSLGTSLSKPQKENRNNCLTFALLLCRAPHFSHFFNKAIPAPLYTTSVQSSNLNKLINTQNSNQINIGSGAFGSIAQGAVLLTSAQAVQQLPVEQPVIIEPYLLASQLPESNIQIPTAPTSGYSISNAIISSPNIIQQLTQGEDFEMVQVSFLLINELAQCECSRPIIEASTLIGTLTSLFMPHTGEIKTLSRKSLLETLLEQNQDIKDPNYQIEEIQQVQQQNSETQDNHLPPLKSGKVKSSKEPIIPEEVDVLSSNARKTPMKKDGDQTLLSTQQSLLQTPPSNSKSQKKPTWTEEQILKKKVQHPYQQPINTPPKQSSIIDYKAAGPFASLYGSDEINALRDTALTLLFTIAGFCPTGFGRYPVIIDMLIQYALQNKQIPPRFERSLSVLIHGCERSEEFRQDHLQHLYLILKIFLNYQRI</sequence>
<evidence type="ECO:0000313" key="3">
    <source>
        <dbReference type="Proteomes" id="UP000324800"/>
    </source>
</evidence>
<proteinExistence type="predicted"/>
<name>A0A5J4WQ12_9EUKA</name>
<feature type="region of interest" description="Disordered" evidence="1">
    <location>
        <begin position="674"/>
        <end position="693"/>
    </location>
</feature>
<feature type="compositionally biased region" description="Low complexity" evidence="1">
    <location>
        <begin position="674"/>
        <end position="683"/>
    </location>
</feature>
<accession>A0A5J4WQ12</accession>
<dbReference type="Proteomes" id="UP000324800">
    <property type="component" value="Unassembled WGS sequence"/>
</dbReference>
<comment type="caution">
    <text evidence="2">The sequence shown here is derived from an EMBL/GenBank/DDBJ whole genome shotgun (WGS) entry which is preliminary data.</text>
</comment>
<reference evidence="2 3" key="1">
    <citation type="submission" date="2019-03" db="EMBL/GenBank/DDBJ databases">
        <title>Single cell metagenomics reveals metabolic interactions within the superorganism composed of flagellate Streblomastix strix and complex community of Bacteroidetes bacteria on its surface.</title>
        <authorList>
            <person name="Treitli S.C."/>
            <person name="Kolisko M."/>
            <person name="Husnik F."/>
            <person name="Keeling P."/>
            <person name="Hampl V."/>
        </authorList>
    </citation>
    <scope>NUCLEOTIDE SEQUENCE [LARGE SCALE GENOMIC DNA]</scope>
    <source>
        <strain evidence="2">ST1C</strain>
    </source>
</reference>
<evidence type="ECO:0000313" key="2">
    <source>
        <dbReference type="EMBL" id="KAA6397227.1"/>
    </source>
</evidence>
<evidence type="ECO:0000256" key="1">
    <source>
        <dbReference type="SAM" id="MobiDB-lite"/>
    </source>
</evidence>
<organism evidence="2 3">
    <name type="scientific">Streblomastix strix</name>
    <dbReference type="NCBI Taxonomy" id="222440"/>
    <lineage>
        <taxon>Eukaryota</taxon>
        <taxon>Metamonada</taxon>
        <taxon>Preaxostyla</taxon>
        <taxon>Oxymonadida</taxon>
        <taxon>Streblomastigidae</taxon>
        <taxon>Streblomastix</taxon>
    </lineage>
</organism>
<dbReference type="EMBL" id="SNRW01001228">
    <property type="protein sequence ID" value="KAA6397227.1"/>
    <property type="molecule type" value="Genomic_DNA"/>
</dbReference>
<gene>
    <name evidence="2" type="ORF">EZS28_007244</name>
</gene>
<dbReference type="AlphaFoldDB" id="A0A5J4WQ12"/>
<feature type="region of interest" description="Disordered" evidence="1">
    <location>
        <begin position="617"/>
        <end position="667"/>
    </location>
</feature>
<feature type="compositionally biased region" description="Polar residues" evidence="1">
    <location>
        <begin position="684"/>
        <end position="693"/>
    </location>
</feature>
<protein>
    <submittedName>
        <fullName evidence="2">Uncharacterized protein</fullName>
    </submittedName>
</protein>